<evidence type="ECO:0000313" key="7">
    <source>
        <dbReference type="EMBL" id="SFI94550.1"/>
    </source>
</evidence>
<dbReference type="Proteomes" id="UP000182737">
    <property type="component" value="Unassembled WGS sequence"/>
</dbReference>
<sequence length="84" mass="8534">MTITGMLGQSGLLTLLGMCVVFSFIIILIICMTIMKAVIHALKLDKEEPAKTPVASAPAASAAGNDGAIIAAIAAAVHDKALKS</sequence>
<keyword evidence="4 6" id="KW-1133">Transmembrane helix</keyword>
<keyword evidence="8" id="KW-1185">Reference proteome</keyword>
<dbReference type="NCBIfam" id="TIGR01195">
    <property type="entry name" value="oadG_fam"/>
    <property type="match status" value="1"/>
</dbReference>
<keyword evidence="2" id="KW-1003">Cell membrane</keyword>
<keyword evidence="5 6" id="KW-0472">Membrane</keyword>
<comment type="subcellular location">
    <subcellularLocation>
        <location evidence="1">Cell membrane</location>
    </subcellularLocation>
</comment>
<evidence type="ECO:0000256" key="6">
    <source>
        <dbReference type="SAM" id="Phobius"/>
    </source>
</evidence>
<feature type="transmembrane region" description="Helical" evidence="6">
    <location>
        <begin position="12"/>
        <end position="35"/>
    </location>
</feature>
<dbReference type="GO" id="GO:0015081">
    <property type="term" value="F:sodium ion transmembrane transporter activity"/>
    <property type="evidence" value="ECO:0007669"/>
    <property type="project" value="InterPro"/>
</dbReference>
<accession>A0A1I3MCP3</accession>
<name>A0A1I3MCP3_9SPIR</name>
<evidence type="ECO:0000256" key="4">
    <source>
        <dbReference type="ARBA" id="ARBA00022989"/>
    </source>
</evidence>
<gene>
    <name evidence="7" type="ORF">SAMN04487775_108181</name>
</gene>
<dbReference type="GO" id="GO:0005886">
    <property type="term" value="C:plasma membrane"/>
    <property type="evidence" value="ECO:0007669"/>
    <property type="project" value="UniProtKB-SubCell"/>
</dbReference>
<evidence type="ECO:0000313" key="8">
    <source>
        <dbReference type="Proteomes" id="UP000182737"/>
    </source>
</evidence>
<organism evidence="7 8">
    <name type="scientific">Treponema bryantii</name>
    <dbReference type="NCBI Taxonomy" id="163"/>
    <lineage>
        <taxon>Bacteria</taxon>
        <taxon>Pseudomonadati</taxon>
        <taxon>Spirochaetota</taxon>
        <taxon>Spirochaetia</taxon>
        <taxon>Spirochaetales</taxon>
        <taxon>Treponemataceae</taxon>
        <taxon>Treponema</taxon>
    </lineage>
</organism>
<dbReference type="EMBL" id="FORI01000008">
    <property type="protein sequence ID" value="SFI94550.1"/>
    <property type="molecule type" value="Genomic_DNA"/>
</dbReference>
<keyword evidence="3 6" id="KW-0812">Transmembrane</keyword>
<proteinExistence type="predicted"/>
<dbReference type="RefSeq" id="WP_074932829.1">
    <property type="nucleotide sequence ID" value="NZ_FORI01000008.1"/>
</dbReference>
<evidence type="ECO:0000256" key="5">
    <source>
        <dbReference type="ARBA" id="ARBA00023136"/>
    </source>
</evidence>
<evidence type="ECO:0000256" key="3">
    <source>
        <dbReference type="ARBA" id="ARBA00022692"/>
    </source>
</evidence>
<dbReference type="InterPro" id="IPR005899">
    <property type="entry name" value="Na_pump_deCOase"/>
</dbReference>
<evidence type="ECO:0000256" key="1">
    <source>
        <dbReference type="ARBA" id="ARBA00004236"/>
    </source>
</evidence>
<dbReference type="AlphaFoldDB" id="A0A1I3MCP3"/>
<dbReference type="GO" id="GO:0036376">
    <property type="term" value="P:sodium ion export across plasma membrane"/>
    <property type="evidence" value="ECO:0007669"/>
    <property type="project" value="InterPro"/>
</dbReference>
<evidence type="ECO:0000256" key="2">
    <source>
        <dbReference type="ARBA" id="ARBA00022475"/>
    </source>
</evidence>
<protein>
    <submittedName>
        <fullName evidence="7">Oxaloacetate decarboxylase, gamma subunit</fullName>
    </submittedName>
</protein>
<dbReference type="Pfam" id="PF04277">
    <property type="entry name" value="OAD_gamma"/>
    <property type="match status" value="1"/>
</dbReference>
<reference evidence="8" key="1">
    <citation type="submission" date="2016-10" db="EMBL/GenBank/DDBJ databases">
        <authorList>
            <person name="Varghese N."/>
            <person name="Submissions S."/>
        </authorList>
    </citation>
    <scope>NUCLEOTIDE SEQUENCE [LARGE SCALE GENOMIC DNA]</scope>
    <source>
        <strain evidence="8">XBD1002</strain>
    </source>
</reference>